<protein>
    <recommendedName>
        <fullName evidence="3">L domain-like protein</fullName>
    </recommendedName>
</protein>
<organism evidence="1 2">
    <name type="scientific">Piromyces finnis</name>
    <dbReference type="NCBI Taxonomy" id="1754191"/>
    <lineage>
        <taxon>Eukaryota</taxon>
        <taxon>Fungi</taxon>
        <taxon>Fungi incertae sedis</taxon>
        <taxon>Chytridiomycota</taxon>
        <taxon>Chytridiomycota incertae sedis</taxon>
        <taxon>Neocallimastigomycetes</taxon>
        <taxon>Neocallimastigales</taxon>
        <taxon>Neocallimastigaceae</taxon>
        <taxon>Piromyces</taxon>
    </lineage>
</organism>
<dbReference type="Proteomes" id="UP000193719">
    <property type="component" value="Unassembled WGS sequence"/>
</dbReference>
<dbReference type="AlphaFoldDB" id="A0A1Y1UYT2"/>
<reference evidence="1 2" key="1">
    <citation type="submission" date="2016-08" db="EMBL/GenBank/DDBJ databases">
        <title>Genomes of anaerobic fungi encode conserved fungal cellulosomes for biomass hydrolysis.</title>
        <authorList>
            <consortium name="DOE Joint Genome Institute"/>
            <person name="Haitjema C.H."/>
            <person name="Gilmore S.P."/>
            <person name="Henske J.K."/>
            <person name="Solomon K.V."/>
            <person name="De Groot R."/>
            <person name="Kuo A."/>
            <person name="Mondo S.J."/>
            <person name="Salamov A.A."/>
            <person name="Labutti K."/>
            <person name="Zhao Z."/>
            <person name="Chiniquy J."/>
            <person name="Barry K."/>
            <person name="Brewer H.M."/>
            <person name="Purvine S.O."/>
            <person name="Wright A.T."/>
            <person name="Boxma B."/>
            <person name="Van Alen T."/>
            <person name="Hackstein J.H."/>
            <person name="Baker S.E."/>
            <person name="Grigoriev I.V."/>
            <person name="O'Malley M.A."/>
        </authorList>
    </citation>
    <scope>NUCLEOTIDE SEQUENCE [LARGE SCALE GENOMIC DNA]</scope>
    <source>
        <strain evidence="2">finn</strain>
    </source>
</reference>
<evidence type="ECO:0000313" key="1">
    <source>
        <dbReference type="EMBL" id="ORX42480.1"/>
    </source>
</evidence>
<keyword evidence="2" id="KW-1185">Reference proteome</keyword>
<evidence type="ECO:0008006" key="3">
    <source>
        <dbReference type="Google" id="ProtNLM"/>
    </source>
</evidence>
<accession>A0A1Y1UYT2</accession>
<gene>
    <name evidence="1" type="ORF">BCR36DRAFT_374497</name>
</gene>
<reference evidence="1 2" key="2">
    <citation type="submission" date="2016-08" db="EMBL/GenBank/DDBJ databases">
        <title>Pervasive Adenine N6-methylation of Active Genes in Fungi.</title>
        <authorList>
            <consortium name="DOE Joint Genome Institute"/>
            <person name="Mondo S.J."/>
            <person name="Dannebaum R.O."/>
            <person name="Kuo R.C."/>
            <person name="Labutti K."/>
            <person name="Haridas S."/>
            <person name="Kuo A."/>
            <person name="Salamov A."/>
            <person name="Ahrendt S.R."/>
            <person name="Lipzen A."/>
            <person name="Sullivan W."/>
            <person name="Andreopoulos W.B."/>
            <person name="Clum A."/>
            <person name="Lindquist E."/>
            <person name="Daum C."/>
            <person name="Ramamoorthy G.K."/>
            <person name="Gryganskyi A."/>
            <person name="Culley D."/>
            <person name="Magnuson J.K."/>
            <person name="James T.Y."/>
            <person name="O'Malley M.A."/>
            <person name="Stajich J.E."/>
            <person name="Spatafora J.W."/>
            <person name="Visel A."/>
            <person name="Grigoriev I.V."/>
        </authorList>
    </citation>
    <scope>NUCLEOTIDE SEQUENCE [LARGE SCALE GENOMIC DNA]</scope>
    <source>
        <strain evidence="2">finn</strain>
    </source>
</reference>
<proteinExistence type="predicted"/>
<dbReference type="Gene3D" id="3.80.10.10">
    <property type="entry name" value="Ribonuclease Inhibitor"/>
    <property type="match status" value="1"/>
</dbReference>
<evidence type="ECO:0000313" key="2">
    <source>
        <dbReference type="Proteomes" id="UP000193719"/>
    </source>
</evidence>
<dbReference type="EMBL" id="MCFH01000064">
    <property type="protein sequence ID" value="ORX42480.1"/>
    <property type="molecule type" value="Genomic_DNA"/>
</dbReference>
<sequence>MNVGNIQLTELLPFISRFIMLKILVLYNNKLQGVSNNLLNIPNLEKITIDDYVLKYLLSDYDLINQLRFCQIYLNSFIEKEKIINYITNIKYIKKDELLLFHEKVIVYSYAIYHETIR</sequence>
<dbReference type="SUPFAM" id="SSF52058">
    <property type="entry name" value="L domain-like"/>
    <property type="match status" value="1"/>
</dbReference>
<name>A0A1Y1UYT2_9FUNG</name>
<dbReference type="InterPro" id="IPR032675">
    <property type="entry name" value="LRR_dom_sf"/>
</dbReference>
<comment type="caution">
    <text evidence="1">The sequence shown here is derived from an EMBL/GenBank/DDBJ whole genome shotgun (WGS) entry which is preliminary data.</text>
</comment>